<keyword evidence="12" id="KW-0479">Metal-binding</keyword>
<reference evidence="14" key="2">
    <citation type="submission" date="2020-11" db="EMBL/GenBank/DDBJ databases">
        <authorList>
            <consortium name="NCBI Pathogen Detection Project"/>
        </authorList>
    </citation>
    <scope>NUCLEOTIDE SEQUENCE</scope>
    <source>
        <strain evidence="14">YDC697-2</strain>
    </source>
</reference>
<dbReference type="Gene3D" id="3.30.200.20">
    <property type="entry name" value="Phosphorylase Kinase, domain 1"/>
    <property type="match status" value="1"/>
</dbReference>
<evidence type="ECO:0000256" key="6">
    <source>
        <dbReference type="ARBA" id="ARBA00022777"/>
    </source>
</evidence>
<evidence type="ECO:0000256" key="10">
    <source>
        <dbReference type="PIRNR" id="PIRNR000706"/>
    </source>
</evidence>
<keyword evidence="4 10" id="KW-0808">Transferase</keyword>
<feature type="domain" description="Aminoglycoside phosphotransferase" evidence="13">
    <location>
        <begin position="59"/>
        <end position="280"/>
    </location>
</feature>
<comment type="caution">
    <text evidence="14">The sequence shown here is derived from an EMBL/GenBank/DDBJ whole genome shotgun (WGS) entry which is preliminary data.</text>
</comment>
<proteinExistence type="inferred from homology"/>
<evidence type="ECO:0000256" key="12">
    <source>
        <dbReference type="PIRSR" id="PIRSR000706-2"/>
    </source>
</evidence>
<keyword evidence="7 10" id="KW-0067">ATP-binding</keyword>
<dbReference type="SUPFAM" id="SSF56112">
    <property type="entry name" value="Protein kinase-like (PK-like)"/>
    <property type="match status" value="1"/>
</dbReference>
<evidence type="ECO:0000313" key="14">
    <source>
        <dbReference type="EMBL" id="HAT1589303.1"/>
    </source>
</evidence>
<dbReference type="InterPro" id="IPR051678">
    <property type="entry name" value="AGP_Transferase"/>
</dbReference>
<dbReference type="AlphaFoldDB" id="A0A8H9TYQ6"/>
<dbReference type="EMBL" id="DACSDU010000153">
    <property type="protein sequence ID" value="HAT1589424.1"/>
    <property type="molecule type" value="Genomic_DNA"/>
</dbReference>
<evidence type="ECO:0000256" key="8">
    <source>
        <dbReference type="ARBA" id="ARBA00023251"/>
    </source>
</evidence>
<evidence type="ECO:0000256" key="9">
    <source>
        <dbReference type="ARBA" id="ARBA00048925"/>
    </source>
</evidence>
<dbReference type="GO" id="GO:0046677">
    <property type="term" value="P:response to antibiotic"/>
    <property type="evidence" value="ECO:0007669"/>
    <property type="project" value="UniProtKB-KW"/>
</dbReference>
<evidence type="ECO:0000256" key="5">
    <source>
        <dbReference type="ARBA" id="ARBA00022741"/>
    </source>
</evidence>
<evidence type="ECO:0000259" key="13">
    <source>
        <dbReference type="Pfam" id="PF01636"/>
    </source>
</evidence>
<feature type="binding site" evidence="12">
    <location>
        <position position="235"/>
    </location>
    <ligand>
        <name>Mg(2+)</name>
        <dbReference type="ChEBI" id="CHEBI:18420"/>
    </ligand>
</feature>
<dbReference type="Pfam" id="PF01636">
    <property type="entry name" value="APH"/>
    <property type="match status" value="1"/>
</dbReference>
<dbReference type="InterPro" id="IPR024165">
    <property type="entry name" value="Kan/Strep_kinase"/>
</dbReference>
<dbReference type="GO" id="GO:0005524">
    <property type="term" value="F:ATP binding"/>
    <property type="evidence" value="ECO:0007669"/>
    <property type="project" value="UniProtKB-KW"/>
</dbReference>
<dbReference type="InterPro" id="IPR002575">
    <property type="entry name" value="Aminoglycoside_PTrfase"/>
</dbReference>
<dbReference type="GO" id="GO:0008910">
    <property type="term" value="F:kanamycin kinase activity"/>
    <property type="evidence" value="ECO:0007669"/>
    <property type="project" value="UniProtKB-EC"/>
</dbReference>
<feature type="active site" description="Proton acceptor" evidence="11">
    <location>
        <position position="217"/>
    </location>
</feature>
<dbReference type="Gene3D" id="3.90.1200.10">
    <property type="match status" value="1"/>
</dbReference>
<keyword evidence="8 10" id="KW-0046">Antibiotic resistance</keyword>
<dbReference type="InterPro" id="IPR011009">
    <property type="entry name" value="Kinase-like_dom_sf"/>
</dbReference>
<dbReference type="PIRSF" id="PIRSF000706">
    <property type="entry name" value="Kanamycin_kin"/>
    <property type="match status" value="1"/>
</dbReference>
<evidence type="ECO:0000256" key="1">
    <source>
        <dbReference type="ARBA" id="ARBA00006219"/>
    </source>
</evidence>
<evidence type="ECO:0000256" key="2">
    <source>
        <dbReference type="ARBA" id="ARBA00012193"/>
    </source>
</evidence>
<dbReference type="Proteomes" id="UP000864563">
    <property type="component" value="Unassembled WGS sequence"/>
</dbReference>
<comment type="catalytic activity">
    <reaction evidence="9">
        <text>kanamycin A + ATP = kanamycin 3'-phosphate + ADP + H(+)</text>
        <dbReference type="Rhea" id="RHEA:24256"/>
        <dbReference type="ChEBI" id="CHEBI:15378"/>
        <dbReference type="ChEBI" id="CHEBI:30616"/>
        <dbReference type="ChEBI" id="CHEBI:57909"/>
        <dbReference type="ChEBI" id="CHEBI:58214"/>
        <dbReference type="ChEBI" id="CHEBI:456216"/>
        <dbReference type="EC" id="2.7.1.95"/>
    </reaction>
</comment>
<keyword evidence="6 10" id="KW-0418">Kinase</keyword>
<accession>A0A8H9TYQ6</accession>
<dbReference type="NCBIfam" id="NF033068">
    <property type="entry name" value="APH_3p"/>
    <property type="match status" value="1"/>
</dbReference>
<reference evidence="14" key="1">
    <citation type="journal article" date="2018" name="Genome Biol.">
        <title>SKESA: strategic k-mer extension for scrupulous assemblies.</title>
        <authorList>
            <person name="Souvorov A."/>
            <person name="Agarwala R."/>
            <person name="Lipman D.J."/>
        </authorList>
    </citation>
    <scope>NUCLEOTIDE SEQUENCE</scope>
    <source>
        <strain evidence="14">YDC697-2</strain>
    </source>
</reference>
<comment type="similarity">
    <text evidence="1 10">Belongs to the aminoglycoside phosphotransferase family.</text>
</comment>
<name>A0A8H9TYQ6_9ENTR</name>
<dbReference type="CDD" id="cd05150">
    <property type="entry name" value="APH"/>
    <property type="match status" value="1"/>
</dbReference>
<evidence type="ECO:0000256" key="4">
    <source>
        <dbReference type="ARBA" id="ARBA00022679"/>
    </source>
</evidence>
<protein>
    <recommendedName>
        <fullName evidence="3">Aminoglycoside 3'-phosphotransferase</fullName>
        <ecNumber evidence="2">2.7.1.95</ecNumber>
    </recommendedName>
</protein>
<evidence type="ECO:0000313" key="15">
    <source>
        <dbReference type="EMBL" id="HAT1589424.1"/>
    </source>
</evidence>
<dbReference type="PANTHER" id="PTHR21310:SF41">
    <property type="entry name" value="3'-PHOSPHOTRANSFERASE, PUTATIVE-RELATED"/>
    <property type="match status" value="1"/>
</dbReference>
<keyword evidence="12" id="KW-0460">Magnesium</keyword>
<gene>
    <name evidence="14" type="primary">aph(3')-I</name>
    <name evidence="14" type="ORF">I8Y00_005732</name>
    <name evidence="15" type="ORF">I8Y00_005873</name>
</gene>
<evidence type="ECO:0000256" key="7">
    <source>
        <dbReference type="ARBA" id="ARBA00022840"/>
    </source>
</evidence>
<organism evidence="14">
    <name type="scientific">Citrobacter farmeri</name>
    <dbReference type="NCBI Taxonomy" id="67824"/>
    <lineage>
        <taxon>Bacteria</taxon>
        <taxon>Pseudomonadati</taxon>
        <taxon>Pseudomonadota</taxon>
        <taxon>Gammaproteobacteria</taxon>
        <taxon>Enterobacterales</taxon>
        <taxon>Enterobacteriaceae</taxon>
        <taxon>Citrobacter</taxon>
    </lineage>
</organism>
<evidence type="ECO:0000256" key="3">
    <source>
        <dbReference type="ARBA" id="ARBA00017903"/>
    </source>
</evidence>
<dbReference type="NCBIfam" id="NF033059">
    <property type="entry name" value="APH_3p_I"/>
    <property type="match status" value="1"/>
</dbReference>
<keyword evidence="5 10" id="KW-0547">Nucleotide-binding</keyword>
<dbReference type="EMBL" id="DACSDU010000078">
    <property type="protein sequence ID" value="HAT1589303.1"/>
    <property type="molecule type" value="Genomic_DNA"/>
</dbReference>
<evidence type="ECO:0000256" key="11">
    <source>
        <dbReference type="PIRSR" id="PIRSR000706-1"/>
    </source>
</evidence>
<feature type="binding site" evidence="12">
    <location>
        <position position="222"/>
    </location>
    <ligand>
        <name>Mg(2+)</name>
        <dbReference type="ChEBI" id="CHEBI:18420"/>
    </ligand>
</feature>
<sequence>MPGLLYDLIERAVPGTPNRQYDIDREEPCAAAAVPESMAAHVMGYKWARDKVGQSGCAVYRLHSKSGGSDLFLKHGKDAFADDVTDEMVRLRWLAGHISVPSVVSFVRTPNQAWLLTTAIHGKTAYQVLKSDFGARLVVVDALAAFMRRLHAIPVSECSFNSDHACRLARARERIEAGVVDVDDFDKEREGWTAEQVWEAMHRLLPLAPDPVVTHGDFSLDNLLIVEGKVVGCIDVGRAGIADRYQDLAVLWNCLEEFEPSLQERLVAQYGIADPDRRKLQFHLLLDELF</sequence>
<dbReference type="GO" id="GO:0046872">
    <property type="term" value="F:metal ion binding"/>
    <property type="evidence" value="ECO:0007669"/>
    <property type="project" value="UniProtKB-KW"/>
</dbReference>
<dbReference type="EC" id="2.7.1.95" evidence="2"/>
<dbReference type="PANTHER" id="PTHR21310">
    <property type="entry name" value="AMINOGLYCOSIDE PHOSPHOTRANSFERASE-RELATED-RELATED"/>
    <property type="match status" value="1"/>
</dbReference>